<protein>
    <submittedName>
        <fullName evidence="2">Uncharacterized protein</fullName>
    </submittedName>
</protein>
<name>A0A1A9US04_GLOAU</name>
<reference evidence="2" key="1">
    <citation type="submission" date="2020-05" db="UniProtKB">
        <authorList>
            <consortium name="EnsemblMetazoa"/>
        </authorList>
    </citation>
    <scope>IDENTIFICATION</scope>
    <source>
        <strain evidence="2">TTRI</strain>
    </source>
</reference>
<keyword evidence="3" id="KW-1185">Reference proteome</keyword>
<accession>A0A1A9US04</accession>
<sequence>MCMYIHIKPMFIIINNNYIIITQKRLIKLTPALQAAICTLDLVSKIAGSHSADKYTTATCHPINIFVVIYLPVVVVAAGAAGAAGAAAAAVAVVACLMAWRWQLNRKSSSTASWKSFEVNERLEILRTITTTGTNLKRLLIF</sequence>
<dbReference type="VEuPathDB" id="VectorBase:GAUT013435"/>
<dbReference type="AlphaFoldDB" id="A0A1A9US04"/>
<organism evidence="2 3">
    <name type="scientific">Glossina austeni</name>
    <name type="common">Savannah tsetse fly</name>
    <dbReference type="NCBI Taxonomy" id="7395"/>
    <lineage>
        <taxon>Eukaryota</taxon>
        <taxon>Metazoa</taxon>
        <taxon>Ecdysozoa</taxon>
        <taxon>Arthropoda</taxon>
        <taxon>Hexapoda</taxon>
        <taxon>Insecta</taxon>
        <taxon>Pterygota</taxon>
        <taxon>Neoptera</taxon>
        <taxon>Endopterygota</taxon>
        <taxon>Diptera</taxon>
        <taxon>Brachycera</taxon>
        <taxon>Muscomorpha</taxon>
        <taxon>Hippoboscoidea</taxon>
        <taxon>Glossinidae</taxon>
        <taxon>Glossina</taxon>
    </lineage>
</organism>
<keyword evidence="1" id="KW-0812">Transmembrane</keyword>
<evidence type="ECO:0000313" key="3">
    <source>
        <dbReference type="Proteomes" id="UP000078200"/>
    </source>
</evidence>
<dbReference type="EnsemblMetazoa" id="GAUT013435-RA">
    <property type="protein sequence ID" value="GAUT013435-PA"/>
    <property type="gene ID" value="GAUT013435"/>
</dbReference>
<evidence type="ECO:0000256" key="1">
    <source>
        <dbReference type="SAM" id="Phobius"/>
    </source>
</evidence>
<proteinExistence type="predicted"/>
<evidence type="ECO:0000313" key="2">
    <source>
        <dbReference type="EnsemblMetazoa" id="GAUT013435-PA"/>
    </source>
</evidence>
<keyword evidence="1" id="KW-1133">Transmembrane helix</keyword>
<dbReference type="Proteomes" id="UP000078200">
    <property type="component" value="Unassembled WGS sequence"/>
</dbReference>
<feature type="transmembrane region" description="Helical" evidence="1">
    <location>
        <begin position="69"/>
        <end position="100"/>
    </location>
</feature>
<keyword evidence="1" id="KW-0472">Membrane</keyword>